<dbReference type="SMART" id="SM00202">
    <property type="entry name" value="SR"/>
    <property type="match status" value="1"/>
</dbReference>
<dbReference type="Gene3D" id="3.10.250.10">
    <property type="entry name" value="SRCR-like domain"/>
    <property type="match status" value="1"/>
</dbReference>
<evidence type="ECO:0000259" key="6">
    <source>
        <dbReference type="PROSITE" id="PS50287"/>
    </source>
</evidence>
<feature type="disulfide bond" evidence="4">
    <location>
        <begin position="10"/>
        <end position="71"/>
    </location>
</feature>
<accession>A0A9D3PBX4</accession>
<evidence type="ECO:0000256" key="2">
    <source>
        <dbReference type="ARBA" id="ARBA00022737"/>
    </source>
</evidence>
<dbReference type="PROSITE" id="PS50287">
    <property type="entry name" value="SRCR_2"/>
    <property type="match status" value="1"/>
</dbReference>
<name>A0A9D3PBX4_MEGAT</name>
<comment type="caution">
    <text evidence="4">Lacks conserved residue(s) required for the propagation of feature annotation.</text>
</comment>
<feature type="region of interest" description="Disordered" evidence="5">
    <location>
        <begin position="174"/>
        <end position="217"/>
    </location>
</feature>
<dbReference type="Proteomes" id="UP001046870">
    <property type="component" value="Chromosome 25"/>
</dbReference>
<dbReference type="GO" id="GO:0016020">
    <property type="term" value="C:membrane"/>
    <property type="evidence" value="ECO:0007669"/>
    <property type="project" value="InterPro"/>
</dbReference>
<organism evidence="7 8">
    <name type="scientific">Megalops atlanticus</name>
    <name type="common">Tarpon</name>
    <name type="synonym">Clupea gigantea</name>
    <dbReference type="NCBI Taxonomy" id="7932"/>
    <lineage>
        <taxon>Eukaryota</taxon>
        <taxon>Metazoa</taxon>
        <taxon>Chordata</taxon>
        <taxon>Craniata</taxon>
        <taxon>Vertebrata</taxon>
        <taxon>Euteleostomi</taxon>
        <taxon>Actinopterygii</taxon>
        <taxon>Neopterygii</taxon>
        <taxon>Teleostei</taxon>
        <taxon>Elopiformes</taxon>
        <taxon>Megalopidae</taxon>
        <taxon>Megalops</taxon>
    </lineage>
</organism>
<reference evidence="7" key="1">
    <citation type="submission" date="2021-01" db="EMBL/GenBank/DDBJ databases">
        <authorList>
            <person name="Zahm M."/>
            <person name="Roques C."/>
            <person name="Cabau C."/>
            <person name="Klopp C."/>
            <person name="Donnadieu C."/>
            <person name="Jouanno E."/>
            <person name="Lampietro C."/>
            <person name="Louis A."/>
            <person name="Herpin A."/>
            <person name="Echchiki A."/>
            <person name="Berthelot C."/>
            <person name="Parey E."/>
            <person name="Roest-Crollius H."/>
            <person name="Braasch I."/>
            <person name="Postlethwait J."/>
            <person name="Bobe J."/>
            <person name="Montfort J."/>
            <person name="Bouchez O."/>
            <person name="Begum T."/>
            <person name="Mejri S."/>
            <person name="Adams A."/>
            <person name="Chen W.-J."/>
            <person name="Guiguen Y."/>
        </authorList>
    </citation>
    <scope>NUCLEOTIDE SEQUENCE</scope>
    <source>
        <strain evidence="7">YG-15Mar2019-1</strain>
        <tissue evidence="7">Brain</tissue>
    </source>
</reference>
<dbReference type="PANTHER" id="PTHR19331">
    <property type="entry name" value="SCAVENGER RECEPTOR DOMAIN-CONTAINING"/>
    <property type="match status" value="1"/>
</dbReference>
<comment type="caution">
    <text evidence="7">The sequence shown here is derived from an EMBL/GenBank/DDBJ whole genome shotgun (WGS) entry which is preliminary data.</text>
</comment>
<protein>
    <recommendedName>
        <fullName evidence="6">SRCR domain-containing protein</fullName>
    </recommendedName>
</protein>
<proteinExistence type="predicted"/>
<dbReference type="AlphaFoldDB" id="A0A9D3PBX4"/>
<evidence type="ECO:0000256" key="4">
    <source>
        <dbReference type="PROSITE-ProRule" id="PRU00196"/>
    </source>
</evidence>
<dbReference type="EMBL" id="JAFDVH010000025">
    <property type="protein sequence ID" value="KAG7454524.1"/>
    <property type="molecule type" value="Genomic_DNA"/>
</dbReference>
<sequence>MTLNTASVICHQLGSGDAIAFKKEATSLPLDAPKWLNYVQYRLHEASIWQCQASPWGHDTCQITEAAFITCTALSQGNQEPVYEAVYEEIEYKVAREGTYSAPQRGSVLSEDLPSWFEDVGEGEGDALSGELMTEDTPENYDDVIPIDQTASNLSRDVLIGDPTEYYDDAVSMGQSADGEAGGRVLATLSPEEGLPAPDGPDYDDVGEEPQKWGAAV</sequence>
<feature type="domain" description="SRCR" evidence="6">
    <location>
        <begin position="1"/>
        <end position="72"/>
    </location>
</feature>
<dbReference type="PANTHER" id="PTHR19331:SF468">
    <property type="entry name" value="SCAVENGER RECEPTOR CYSTEINE-RICH TYPE 1 PROTEIN M160"/>
    <property type="match status" value="1"/>
</dbReference>
<dbReference type="InterPro" id="IPR001190">
    <property type="entry name" value="SRCR"/>
</dbReference>
<dbReference type="SUPFAM" id="SSF56487">
    <property type="entry name" value="SRCR-like"/>
    <property type="match status" value="1"/>
</dbReference>
<evidence type="ECO:0000256" key="1">
    <source>
        <dbReference type="ARBA" id="ARBA00022729"/>
    </source>
</evidence>
<dbReference type="InterPro" id="IPR036772">
    <property type="entry name" value="SRCR-like_dom_sf"/>
</dbReference>
<evidence type="ECO:0000313" key="8">
    <source>
        <dbReference type="Proteomes" id="UP001046870"/>
    </source>
</evidence>
<evidence type="ECO:0000256" key="5">
    <source>
        <dbReference type="SAM" id="MobiDB-lite"/>
    </source>
</evidence>
<gene>
    <name evidence="7" type="ORF">MATL_G00260680</name>
</gene>
<dbReference type="OrthoDB" id="8963828at2759"/>
<evidence type="ECO:0000313" key="7">
    <source>
        <dbReference type="EMBL" id="KAG7454524.1"/>
    </source>
</evidence>
<keyword evidence="8" id="KW-1185">Reference proteome</keyword>
<dbReference type="Pfam" id="PF00530">
    <property type="entry name" value="SRCR"/>
    <property type="match status" value="1"/>
</dbReference>
<keyword evidence="3 4" id="KW-1015">Disulfide bond</keyword>
<evidence type="ECO:0000256" key="3">
    <source>
        <dbReference type="ARBA" id="ARBA00023157"/>
    </source>
</evidence>
<keyword evidence="1" id="KW-0732">Signal</keyword>
<keyword evidence="2" id="KW-0677">Repeat</keyword>